<dbReference type="InterPro" id="IPR011004">
    <property type="entry name" value="Trimer_LpxA-like_sf"/>
</dbReference>
<dbReference type="InterPro" id="IPR050179">
    <property type="entry name" value="Trans_hexapeptide_repeat"/>
</dbReference>
<dbReference type="PROSITE" id="PS00101">
    <property type="entry name" value="HEXAPEP_TRANSFERASES"/>
    <property type="match status" value="1"/>
</dbReference>
<dbReference type="InterPro" id="IPR001451">
    <property type="entry name" value="Hexapep"/>
</dbReference>
<dbReference type="SUPFAM" id="SSF51161">
    <property type="entry name" value="Trimeric LpxA-like enzymes"/>
    <property type="match status" value="1"/>
</dbReference>
<accession>A0A7J3SJE1</accession>
<comment type="caution">
    <text evidence="5">The sequence shown here is derived from an EMBL/GenBank/DDBJ whole genome shotgun (WGS) entry which is preliminary data.</text>
</comment>
<sequence>MIERKGGYISDKAQLFEGVIVGEGSLILGSSKIGAKSFIDSNVVIGYPTRKRIKELQSGASDKLESEGSLIGESCLIRSFSVIYERVMIGNRVETGHRVLIREDTEIGDDSIVGTDTVIDGRVKIGEKARIETGVYIPPLTSIGNRVFLGPKVVFTNDKYPVSSRWVGAIVEDDVAIGANATIIAGVHIGRGSVVASGAVVTKDVPPGVVVAGVPARVISKKDEYERKKKEYESTYTTK</sequence>
<dbReference type="PANTHER" id="PTHR43300">
    <property type="entry name" value="ACETYLTRANSFERASE"/>
    <property type="match status" value="1"/>
</dbReference>
<dbReference type="Pfam" id="PF14602">
    <property type="entry name" value="Hexapep_2"/>
    <property type="match status" value="2"/>
</dbReference>
<proteinExistence type="predicted"/>
<keyword evidence="1" id="KW-0028">Amino-acid biosynthesis</keyword>
<gene>
    <name evidence="5" type="ORF">ENW83_00850</name>
</gene>
<dbReference type="InterPro" id="IPR018357">
    <property type="entry name" value="Hexapep_transf_CS"/>
</dbReference>
<keyword evidence="4" id="KW-0457">Lysine biosynthesis</keyword>
<reference evidence="5" key="1">
    <citation type="journal article" date="2020" name="mSystems">
        <title>Genome- and Community-Level Interaction Insights into Carbon Utilization and Element Cycling Functions of Hydrothermarchaeota in Hydrothermal Sediment.</title>
        <authorList>
            <person name="Zhou Z."/>
            <person name="Liu Y."/>
            <person name="Xu W."/>
            <person name="Pan J."/>
            <person name="Luo Z.H."/>
            <person name="Li M."/>
        </authorList>
    </citation>
    <scope>NUCLEOTIDE SEQUENCE [LARGE SCALE GENOMIC DNA]</scope>
    <source>
        <strain evidence="5">SpSt-885</strain>
    </source>
</reference>
<name>A0A7J3SJE1_9CREN</name>
<keyword evidence="3" id="KW-0220">Diaminopimelate biosynthesis</keyword>
<protein>
    <submittedName>
        <fullName evidence="5">N-acetyltransferase</fullName>
    </submittedName>
</protein>
<evidence type="ECO:0000313" key="5">
    <source>
        <dbReference type="EMBL" id="HGZ59741.1"/>
    </source>
</evidence>
<dbReference type="CDD" id="cd03358">
    <property type="entry name" value="LbH_WxcM_N_like"/>
    <property type="match status" value="1"/>
</dbReference>
<dbReference type="Gene3D" id="2.160.10.10">
    <property type="entry name" value="Hexapeptide repeat proteins"/>
    <property type="match status" value="1"/>
</dbReference>
<evidence type="ECO:0000256" key="2">
    <source>
        <dbReference type="ARBA" id="ARBA00022679"/>
    </source>
</evidence>
<evidence type="ECO:0000256" key="1">
    <source>
        <dbReference type="ARBA" id="ARBA00022605"/>
    </source>
</evidence>
<dbReference type="PANTHER" id="PTHR43300:SF10">
    <property type="entry name" value="2,3,4,5-TETRAHYDROPYRIDINE-2,6-DICARBOXYLATE N-ACETYLTRANSFERASE"/>
    <property type="match status" value="1"/>
</dbReference>
<organism evidence="5">
    <name type="scientific">Fervidicoccus fontis</name>
    <dbReference type="NCBI Taxonomy" id="683846"/>
    <lineage>
        <taxon>Archaea</taxon>
        <taxon>Thermoproteota</taxon>
        <taxon>Thermoprotei</taxon>
        <taxon>Fervidicoccales</taxon>
        <taxon>Fervidicoccaceae</taxon>
        <taxon>Fervidicoccus</taxon>
    </lineage>
</organism>
<evidence type="ECO:0000256" key="4">
    <source>
        <dbReference type="ARBA" id="ARBA00023154"/>
    </source>
</evidence>
<dbReference type="GO" id="GO:0016740">
    <property type="term" value="F:transferase activity"/>
    <property type="evidence" value="ECO:0007669"/>
    <property type="project" value="UniProtKB-KW"/>
</dbReference>
<evidence type="ECO:0000256" key="3">
    <source>
        <dbReference type="ARBA" id="ARBA00022915"/>
    </source>
</evidence>
<dbReference type="AlphaFoldDB" id="A0A7J3SJE1"/>
<keyword evidence="2 5" id="KW-0808">Transferase</keyword>
<dbReference type="EMBL" id="DTLS01000030">
    <property type="protein sequence ID" value="HGZ59741.1"/>
    <property type="molecule type" value="Genomic_DNA"/>
</dbReference>